<dbReference type="InterPro" id="IPR012767">
    <property type="entry name" value="Trehalose_TreY"/>
</dbReference>
<dbReference type="GO" id="GO:0047470">
    <property type="term" value="F:(1,4)-alpha-D-glucan 1-alpha-D-glucosylmutase activity"/>
    <property type="evidence" value="ECO:0007669"/>
    <property type="project" value="TreeGrafter"/>
</dbReference>
<reference evidence="2 3" key="1">
    <citation type="journal article" date="2012" name="BMC Genomics">
        <title>Comparative genomics of the classical Bordetella subspecies: the evolution and exchange of virulence-associated diversity amongst closely related pathogens.</title>
        <authorList>
            <person name="Park J."/>
            <person name="Zhang Y."/>
            <person name="Buboltz A.M."/>
            <person name="Zhang X."/>
            <person name="Schuster S.C."/>
            <person name="Ahuja U."/>
            <person name="Liu M."/>
            <person name="Miller J.F."/>
            <person name="Sebaihia M."/>
            <person name="Bentley S.D."/>
            <person name="Parkhill J."/>
            <person name="Harvill E.T."/>
        </authorList>
    </citation>
    <scope>NUCLEOTIDE SEQUENCE [LARGE SCALE GENOMIC DNA]</scope>
    <source>
        <strain evidence="2 3">253</strain>
    </source>
</reference>
<name>A0A0C6P2V2_BORBO</name>
<dbReference type="PANTHER" id="PTHR10357">
    <property type="entry name" value="ALPHA-AMYLASE FAMILY MEMBER"/>
    <property type="match status" value="1"/>
</dbReference>
<dbReference type="OrthoDB" id="9761577at2"/>
<dbReference type="SUPFAM" id="SSF51445">
    <property type="entry name" value="(Trans)glycosidases"/>
    <property type="match status" value="1"/>
</dbReference>
<sequence>MIRATVRLQLHAGFTLDAAGAQLDYYDALGISHLYLSPVARARRGSTHGYDVIDHAQVNPELGGLAALRRLAGAARARGMGLILDIVPNHMAAHPDNRWWREVLRDGPASAYADWFDIDWRPPGRTLRGRVLLPVLTCGARAALASGEIGLRAGSDGTPALHANGLDLPLAPASLPMAALLLHHGGTPAQWHALLRAQAYRLAWWRSAAQAINWRRFFEIGDLVGVRVERPEVFDAVHALPLALYRAGLIDGLRIDHVDGLAEPGAYCRRLRAELAQAGQARAARGLSAEPYVVVEKILGDKETLRADWPVQGTTGYDFMNEASAWLHDARGAAPLAAFWRDNAGTWPHWREQLRRIRLRLLRRHFGAERRALARSLADLPELRASAAAIDPVLTQWLACFPVYRTYAEGGAGQAADQAWRQTAQTRANAHLDPAQQALLAALCLALDGRMADAPHRLALRRLQQLTPPLAAKALEDTWFYRDGTLLSRNEVGAAPAQIALGGGALRRSVAARARRHPQALLATASHDHKRGEDVRARLAVLSEMPQQWCDWARQWLADAGGSAAPPAWADRYMLLQTLVGAWPADLAPDDQAGMAALLRRVAAWQAKALREARQRSSWTCPDLAYETLCARYLRALADDGAALPAVAALARRLAPAGLVNSLAQTALRLGLPGVPDLYQGCETWDLSLVDPDNRRAVDYAARRGALASLGNGALALPELWRDGRAKQALVARALQWRREQPALFEHGACRWLRVSGARARHVLACLRTRGPQQALIVVPRASALALAGQTGPDRDAAAHWRDTCVHLPADAPPWRDILTHAGHQGRALALSELLARWPVALCRVQS</sequence>
<evidence type="ECO:0000259" key="1">
    <source>
        <dbReference type="SMART" id="SM00642"/>
    </source>
</evidence>
<dbReference type="GO" id="GO:0030980">
    <property type="term" value="P:alpha-glucan catabolic process"/>
    <property type="evidence" value="ECO:0007669"/>
    <property type="project" value="TreeGrafter"/>
</dbReference>
<feature type="domain" description="Glycosyl hydrolase family 13 catalytic" evidence="1">
    <location>
        <begin position="15"/>
        <end position="431"/>
    </location>
</feature>
<dbReference type="KEGG" id="bbh:BN112_0670"/>
<gene>
    <name evidence="2" type="ORF">BN112_0670</name>
</gene>
<dbReference type="Proteomes" id="UP000007564">
    <property type="component" value="Chromosome"/>
</dbReference>
<organism evidence="2 3">
    <name type="scientific">Bordetella bronchiseptica 253</name>
    <dbReference type="NCBI Taxonomy" id="568707"/>
    <lineage>
        <taxon>Bacteria</taxon>
        <taxon>Pseudomonadati</taxon>
        <taxon>Pseudomonadota</taxon>
        <taxon>Betaproteobacteria</taxon>
        <taxon>Burkholderiales</taxon>
        <taxon>Alcaligenaceae</taxon>
        <taxon>Bordetella</taxon>
    </lineage>
</organism>
<proteinExistence type="predicted"/>
<dbReference type="InterPro" id="IPR006047">
    <property type="entry name" value="GH13_cat_dom"/>
</dbReference>
<dbReference type="GO" id="GO:0005992">
    <property type="term" value="P:trehalose biosynthetic process"/>
    <property type="evidence" value="ECO:0007669"/>
    <property type="project" value="TreeGrafter"/>
</dbReference>
<dbReference type="NCBIfam" id="TIGR02401">
    <property type="entry name" value="trehalose_TreY"/>
    <property type="match status" value="1"/>
</dbReference>
<dbReference type="EMBL" id="HE965806">
    <property type="protein sequence ID" value="CCJ52588.1"/>
    <property type="molecule type" value="Genomic_DNA"/>
</dbReference>
<accession>A0A0C6P2V2</accession>
<dbReference type="SMART" id="SM00642">
    <property type="entry name" value="Aamy"/>
    <property type="match status" value="1"/>
</dbReference>
<evidence type="ECO:0000313" key="3">
    <source>
        <dbReference type="Proteomes" id="UP000007564"/>
    </source>
</evidence>
<dbReference type="HOGENOM" id="CLU_005045_1_0_4"/>
<protein>
    <submittedName>
        <fullName evidence="2">Probable alpha amylase</fullName>
    </submittedName>
</protein>
<dbReference type="RefSeq" id="WP_015063847.1">
    <property type="nucleotide sequence ID" value="NC_019382.1"/>
</dbReference>
<dbReference type="Gene3D" id="3.20.20.80">
    <property type="entry name" value="Glycosidases"/>
    <property type="match status" value="3"/>
</dbReference>
<evidence type="ECO:0000313" key="2">
    <source>
        <dbReference type="EMBL" id="CCJ52588.1"/>
    </source>
</evidence>
<dbReference type="InterPro" id="IPR017853">
    <property type="entry name" value="GH"/>
</dbReference>
<dbReference type="CDD" id="cd11336">
    <property type="entry name" value="AmyAc_MTSase"/>
    <property type="match status" value="1"/>
</dbReference>
<dbReference type="PANTHER" id="PTHR10357:SF216">
    <property type="entry name" value="MALTOOLIGOSYL TREHALOSE SYNTHASE-RELATED"/>
    <property type="match status" value="1"/>
</dbReference>
<dbReference type="Pfam" id="PF00128">
    <property type="entry name" value="Alpha-amylase"/>
    <property type="match status" value="1"/>
</dbReference>
<dbReference type="AlphaFoldDB" id="A0A0C6P2V2"/>